<evidence type="ECO:0000256" key="1">
    <source>
        <dbReference type="SAM" id="MobiDB-lite"/>
    </source>
</evidence>
<name>A0A068Y2Y7_ECHMU</name>
<accession>A0A068Y2Y7</accession>
<protein>
    <submittedName>
        <fullName evidence="2">Uncharacterized protein</fullName>
    </submittedName>
</protein>
<evidence type="ECO:0000313" key="2">
    <source>
        <dbReference type="EMBL" id="CUT99474.1"/>
    </source>
</evidence>
<feature type="region of interest" description="Disordered" evidence="1">
    <location>
        <begin position="34"/>
        <end position="69"/>
    </location>
</feature>
<keyword evidence="3" id="KW-1185">Reference proteome</keyword>
<feature type="compositionally biased region" description="Basic and acidic residues" evidence="1">
    <location>
        <begin position="38"/>
        <end position="62"/>
    </location>
</feature>
<reference evidence="2" key="1">
    <citation type="journal article" date="2013" name="Nature">
        <title>The genomes of four tapeworm species reveal adaptations to parasitism.</title>
        <authorList>
            <person name="Tsai I.J."/>
            <person name="Zarowiecki M."/>
            <person name="Holroyd N."/>
            <person name="Garciarrubio A."/>
            <person name="Sanchez-Flores A."/>
            <person name="Brooks K.L."/>
            <person name="Tracey A."/>
            <person name="Bobes R.J."/>
            <person name="Fragoso G."/>
            <person name="Sciutto E."/>
            <person name="Aslett M."/>
            <person name="Beasley H."/>
            <person name="Bennett H.M."/>
            <person name="Cai J."/>
            <person name="Camicia F."/>
            <person name="Clark R."/>
            <person name="Cucher M."/>
            <person name="De Silva N."/>
            <person name="Day T.A."/>
            <person name="Deplazes P."/>
            <person name="Estrada K."/>
            <person name="Fernandez C."/>
            <person name="Holland P.W."/>
            <person name="Hou J."/>
            <person name="Hu S."/>
            <person name="Huckvale T."/>
            <person name="Hung S.S."/>
            <person name="Kamenetzky L."/>
            <person name="Keane J.A."/>
            <person name="Kiss F."/>
            <person name="Koziol U."/>
            <person name="Lambert O."/>
            <person name="Liu K."/>
            <person name="Luo X."/>
            <person name="Luo Y."/>
            <person name="Macchiaroli N."/>
            <person name="Nichol S."/>
            <person name="Paps J."/>
            <person name="Parkinson J."/>
            <person name="Pouchkina-Stantcheva N."/>
            <person name="Riddiford N."/>
            <person name="Rosenzvit M."/>
            <person name="Salinas G."/>
            <person name="Wasmuth J.D."/>
            <person name="Zamanian M."/>
            <person name="Zheng Y."/>
            <person name="Cai X."/>
            <person name="Soberon X."/>
            <person name="Olson P.D."/>
            <person name="Laclette J.P."/>
            <person name="Brehm K."/>
            <person name="Berriman M."/>
            <person name="Garciarrubio A."/>
            <person name="Bobes R.J."/>
            <person name="Fragoso G."/>
            <person name="Sanchez-Flores A."/>
            <person name="Estrada K."/>
            <person name="Cevallos M.A."/>
            <person name="Morett E."/>
            <person name="Gonzalez V."/>
            <person name="Portillo T."/>
            <person name="Ochoa-Leyva A."/>
            <person name="Jose M.V."/>
            <person name="Sciutto E."/>
            <person name="Landa A."/>
            <person name="Jimenez L."/>
            <person name="Valdes V."/>
            <person name="Carrero J.C."/>
            <person name="Larralde C."/>
            <person name="Morales-Montor J."/>
            <person name="Limon-Lason J."/>
            <person name="Soberon X."/>
            <person name="Laclette J.P."/>
        </authorList>
    </citation>
    <scope>NUCLEOTIDE SEQUENCE [LARGE SCALE GENOMIC DNA]</scope>
</reference>
<sequence>MWMLRRLLGSRQLFRLHWRCGIRELIYNRKFSSTVQDYDEKPKQSTKAQVKESNEQHNHDEQPEGAYNRGLFDPRYLAEVYREFYRELANAYAGFVNGFKKYK</sequence>
<evidence type="ECO:0000313" key="3">
    <source>
        <dbReference type="Proteomes" id="UP000017246"/>
    </source>
</evidence>
<dbReference type="EMBL" id="LN902845">
    <property type="protein sequence ID" value="CUT99474.1"/>
    <property type="molecule type" value="Genomic_DNA"/>
</dbReference>
<organism evidence="2 3">
    <name type="scientific">Echinococcus multilocularis</name>
    <name type="common">Fox tapeworm</name>
    <dbReference type="NCBI Taxonomy" id="6211"/>
    <lineage>
        <taxon>Eukaryota</taxon>
        <taxon>Metazoa</taxon>
        <taxon>Spiralia</taxon>
        <taxon>Lophotrochozoa</taxon>
        <taxon>Platyhelminthes</taxon>
        <taxon>Cestoda</taxon>
        <taxon>Eucestoda</taxon>
        <taxon>Cyclophyllidea</taxon>
        <taxon>Taeniidae</taxon>
        <taxon>Echinococcus</taxon>
    </lineage>
</organism>
<proteinExistence type="predicted"/>
<dbReference type="OrthoDB" id="1922282at2759"/>
<dbReference type="Proteomes" id="UP000017246">
    <property type="component" value="Unassembled WGS sequence"/>
</dbReference>
<reference evidence="2" key="2">
    <citation type="submission" date="2015-11" db="EMBL/GenBank/DDBJ databases">
        <authorList>
            <person name="Zhang Y."/>
            <person name="Guo Z."/>
        </authorList>
    </citation>
    <scope>NUCLEOTIDE SEQUENCE</scope>
</reference>
<dbReference type="AlphaFoldDB" id="A0A068Y2Y7"/>